<accession>A0A1F2WGK0</accession>
<dbReference type="Pfam" id="PF02325">
    <property type="entry name" value="CCB3_YggT"/>
    <property type="match status" value="1"/>
</dbReference>
<proteinExistence type="predicted"/>
<reference evidence="2 3" key="1">
    <citation type="journal article" date="2016" name="Nat. Commun.">
        <title>Thousands of microbial genomes shed light on interconnected biogeochemical processes in an aquifer system.</title>
        <authorList>
            <person name="Anantharaman K."/>
            <person name="Brown C.T."/>
            <person name="Hug L.A."/>
            <person name="Sharon I."/>
            <person name="Castelle C.J."/>
            <person name="Probst A.J."/>
            <person name="Thomas B.C."/>
            <person name="Singh A."/>
            <person name="Wilkins M.J."/>
            <person name="Karaoz U."/>
            <person name="Brodie E.L."/>
            <person name="Williams K.H."/>
            <person name="Hubbard S.S."/>
            <person name="Banfield J.F."/>
        </authorList>
    </citation>
    <scope>NUCLEOTIDE SEQUENCE [LARGE SCALE GENOMIC DNA]</scope>
</reference>
<organism evidence="2 3">
    <name type="scientific">Candidatus Solincola sediminis</name>
    <dbReference type="NCBI Taxonomy" id="1797199"/>
    <lineage>
        <taxon>Bacteria</taxon>
        <taxon>Bacillati</taxon>
        <taxon>Actinomycetota</taxon>
        <taxon>Candidatus Geothermincolia</taxon>
        <taxon>Candidatus Geothermincolales</taxon>
        <taxon>Candidatus Geothermincolaceae</taxon>
        <taxon>Candidatus Solincola</taxon>
    </lineage>
</organism>
<dbReference type="STRING" id="1797197.A2Y75_04585"/>
<keyword evidence="1" id="KW-0812">Transmembrane</keyword>
<dbReference type="GO" id="GO:0016020">
    <property type="term" value="C:membrane"/>
    <property type="evidence" value="ECO:0007669"/>
    <property type="project" value="InterPro"/>
</dbReference>
<keyword evidence="1" id="KW-0472">Membrane</keyword>
<dbReference type="InterPro" id="IPR003425">
    <property type="entry name" value="CCB3/YggT"/>
</dbReference>
<evidence type="ECO:0008006" key="4">
    <source>
        <dbReference type="Google" id="ProtNLM"/>
    </source>
</evidence>
<evidence type="ECO:0000313" key="3">
    <source>
        <dbReference type="Proteomes" id="UP000177876"/>
    </source>
</evidence>
<dbReference type="Proteomes" id="UP000177876">
    <property type="component" value="Unassembled WGS sequence"/>
</dbReference>
<dbReference type="EMBL" id="MELK01000050">
    <property type="protein sequence ID" value="OFW55995.1"/>
    <property type="molecule type" value="Genomic_DNA"/>
</dbReference>
<gene>
    <name evidence="2" type="ORF">A2Y75_04585</name>
</gene>
<comment type="caution">
    <text evidence="2">The sequence shown here is derived from an EMBL/GenBank/DDBJ whole genome shotgun (WGS) entry which is preliminary data.</text>
</comment>
<keyword evidence="1" id="KW-1133">Transmembrane helix</keyword>
<dbReference type="AlphaFoldDB" id="A0A1F2WGK0"/>
<name>A0A1F2WGK0_9ACTN</name>
<evidence type="ECO:0000313" key="2">
    <source>
        <dbReference type="EMBL" id="OFW55995.1"/>
    </source>
</evidence>
<evidence type="ECO:0000256" key="1">
    <source>
        <dbReference type="SAM" id="Phobius"/>
    </source>
</evidence>
<sequence length="92" mass="10721">MRLVGDILWWVLLVYLWLIIARIIIGWIPIRWPAPIRPLVVFIYDITEPVLSPLRRWIPMIPISSGVGLDLSPMIVVLVIVVLQWVVRRIFG</sequence>
<protein>
    <recommendedName>
        <fullName evidence="4">YggT family protein</fullName>
    </recommendedName>
</protein>
<feature type="transmembrane region" description="Helical" evidence="1">
    <location>
        <begin position="7"/>
        <end position="30"/>
    </location>
</feature>
<feature type="transmembrane region" description="Helical" evidence="1">
    <location>
        <begin position="61"/>
        <end position="87"/>
    </location>
</feature>